<dbReference type="InterPro" id="IPR010500">
    <property type="entry name" value="Hepcidin"/>
</dbReference>
<dbReference type="Pfam" id="PF06446">
    <property type="entry name" value="Hepcidin"/>
    <property type="match status" value="1"/>
</dbReference>
<evidence type="ECO:0000256" key="2">
    <source>
        <dbReference type="ARBA" id="ARBA00008022"/>
    </source>
</evidence>
<evidence type="ECO:0000256" key="1">
    <source>
        <dbReference type="ARBA" id="ARBA00004613"/>
    </source>
</evidence>
<reference evidence="8 9" key="1">
    <citation type="submission" date="2020-06" db="EMBL/GenBank/DDBJ databases">
        <authorList>
            <consortium name="Wellcome Sanger Institute Data Sharing"/>
        </authorList>
    </citation>
    <scope>NUCLEOTIDE SEQUENCE [LARGE SCALE GENOMIC DNA]</scope>
</reference>
<evidence type="ECO:0000256" key="7">
    <source>
        <dbReference type="ARBA" id="ARBA00023157"/>
    </source>
</evidence>
<evidence type="ECO:0000256" key="3">
    <source>
        <dbReference type="ARBA" id="ARBA00022525"/>
    </source>
</evidence>
<comment type="subcellular location">
    <subcellularLocation>
        <location evidence="1">Secreted</location>
    </subcellularLocation>
</comment>
<organism evidence="8 9">
    <name type="scientific">Denticeps clupeoides</name>
    <name type="common">denticle herring</name>
    <dbReference type="NCBI Taxonomy" id="299321"/>
    <lineage>
        <taxon>Eukaryota</taxon>
        <taxon>Metazoa</taxon>
        <taxon>Chordata</taxon>
        <taxon>Craniata</taxon>
        <taxon>Vertebrata</taxon>
        <taxon>Euteleostomi</taxon>
        <taxon>Actinopterygii</taxon>
        <taxon>Neopterygii</taxon>
        <taxon>Teleostei</taxon>
        <taxon>Clupei</taxon>
        <taxon>Clupeiformes</taxon>
        <taxon>Denticipitoidei</taxon>
        <taxon>Denticipitidae</taxon>
        <taxon>Denticeps</taxon>
    </lineage>
</organism>
<evidence type="ECO:0000313" key="8">
    <source>
        <dbReference type="Ensembl" id="ENSDCDP00010006947.1"/>
    </source>
</evidence>
<keyword evidence="6" id="KW-0044">Antibiotic</keyword>
<dbReference type="GO" id="GO:0006879">
    <property type="term" value="P:intracellular iron ion homeostasis"/>
    <property type="evidence" value="ECO:0007669"/>
    <property type="project" value="InterPro"/>
</dbReference>
<dbReference type="Proteomes" id="UP000694580">
    <property type="component" value="Chromosome 4"/>
</dbReference>
<dbReference type="GO" id="GO:0005179">
    <property type="term" value="F:hormone activity"/>
    <property type="evidence" value="ECO:0007669"/>
    <property type="project" value="UniProtKB-KW"/>
</dbReference>
<keyword evidence="3" id="KW-0964">Secreted</keyword>
<dbReference type="GeneTree" id="ENSGT00940000179505"/>
<protein>
    <submittedName>
        <fullName evidence="8">Uncharacterized protein</fullName>
    </submittedName>
</protein>
<keyword evidence="5" id="KW-0372">Hormone</keyword>
<evidence type="ECO:0000256" key="6">
    <source>
        <dbReference type="ARBA" id="ARBA00023022"/>
    </source>
</evidence>
<evidence type="ECO:0000256" key="4">
    <source>
        <dbReference type="ARBA" id="ARBA00022529"/>
    </source>
</evidence>
<dbReference type="GO" id="GO:0005576">
    <property type="term" value="C:extracellular region"/>
    <property type="evidence" value="ECO:0007669"/>
    <property type="project" value="UniProtKB-SubCell"/>
</dbReference>
<proteinExistence type="inferred from homology"/>
<name>A0AAY4ADE0_9TELE</name>
<reference evidence="8" key="3">
    <citation type="submission" date="2025-09" db="UniProtKB">
        <authorList>
            <consortium name="Ensembl"/>
        </authorList>
    </citation>
    <scope>IDENTIFICATION</scope>
</reference>
<sequence length="122" mass="13422">MRREGFPGAELHLTAESAESTNPQVLHADCQLIKPTSDKLKTRCCTSPQGQSSLLRNGELTLHLPCLLPLKTLFRTKRQSHLSLCHYCCNCCRNKGCGFCCKFSPPSTSFSCGEPDKLTFGG</sequence>
<reference evidence="8" key="2">
    <citation type="submission" date="2025-08" db="UniProtKB">
        <authorList>
            <consortium name="Ensembl"/>
        </authorList>
    </citation>
    <scope>IDENTIFICATION</scope>
</reference>
<keyword evidence="4" id="KW-0929">Antimicrobial</keyword>
<comment type="similarity">
    <text evidence="2">Belongs to the hepcidin family.</text>
</comment>
<accession>A0AAY4ADE0</accession>
<evidence type="ECO:0000313" key="9">
    <source>
        <dbReference type="Proteomes" id="UP000694580"/>
    </source>
</evidence>
<evidence type="ECO:0000256" key="5">
    <source>
        <dbReference type="ARBA" id="ARBA00022702"/>
    </source>
</evidence>
<dbReference type="GO" id="GO:0042742">
    <property type="term" value="P:defense response to bacterium"/>
    <property type="evidence" value="ECO:0007669"/>
    <property type="project" value="UniProtKB-KW"/>
</dbReference>
<keyword evidence="7" id="KW-1015">Disulfide bond</keyword>
<dbReference type="AlphaFoldDB" id="A0AAY4ADE0"/>
<keyword evidence="9" id="KW-1185">Reference proteome</keyword>
<dbReference type="Ensembl" id="ENSDCDT00010007182.1">
    <property type="protein sequence ID" value="ENSDCDP00010006947.1"/>
    <property type="gene ID" value="ENSDCDG00010002989.1"/>
</dbReference>